<dbReference type="Proteomes" id="UP000217889">
    <property type="component" value="Chromosome"/>
</dbReference>
<evidence type="ECO:0000313" key="3">
    <source>
        <dbReference type="Proteomes" id="UP000217889"/>
    </source>
</evidence>
<gene>
    <name evidence="2" type="ORF">CFK41_00265</name>
</gene>
<keyword evidence="3" id="KW-1185">Reference proteome</keyword>
<sequence length="130" mass="14431">MPFDVIVGPYSGRVTVGAARGARAPRRPQQQDRPDLGAAETQHRQDHHAVLHLDHEPGGRDQRPEEQAGTGDEAEHGRSTAARSALQRTHRWDQHHEAQEHQHHGHRDEHQRSESHAPAPSPAIRSALGP</sequence>
<dbReference type="KEGG" id="bgg:CFK41_00265"/>
<name>A0A291GT02_9MICO</name>
<feature type="compositionally biased region" description="Basic and acidic residues" evidence="1">
    <location>
        <begin position="29"/>
        <end position="66"/>
    </location>
</feature>
<evidence type="ECO:0000313" key="2">
    <source>
        <dbReference type="EMBL" id="ATG53381.1"/>
    </source>
</evidence>
<protein>
    <submittedName>
        <fullName evidence="2">Uncharacterized protein</fullName>
    </submittedName>
</protein>
<feature type="region of interest" description="Disordered" evidence="1">
    <location>
        <begin position="17"/>
        <end position="130"/>
    </location>
</feature>
<organism evidence="2 3">
    <name type="scientific">Brachybacterium ginsengisoli</name>
    <dbReference type="NCBI Taxonomy" id="1331682"/>
    <lineage>
        <taxon>Bacteria</taxon>
        <taxon>Bacillati</taxon>
        <taxon>Actinomycetota</taxon>
        <taxon>Actinomycetes</taxon>
        <taxon>Micrococcales</taxon>
        <taxon>Dermabacteraceae</taxon>
        <taxon>Brachybacterium</taxon>
    </lineage>
</organism>
<dbReference type="AlphaFoldDB" id="A0A291GT02"/>
<feature type="compositionally biased region" description="Basic and acidic residues" evidence="1">
    <location>
        <begin position="90"/>
        <end position="115"/>
    </location>
</feature>
<reference evidence="2 3" key="1">
    <citation type="journal article" date="2014" name="Int. J. Syst. Evol. Microbiol.">
        <title>Brachybacterium ginsengisoli sp. nov., isolated from soil of a ginseng field.</title>
        <authorList>
            <person name="Hoang V.A."/>
            <person name="Kim Y.J."/>
            <person name="Nguyen N.L."/>
            <person name="Yang D.C."/>
        </authorList>
    </citation>
    <scope>NUCLEOTIDE SEQUENCE [LARGE SCALE GENOMIC DNA]</scope>
    <source>
        <strain evidence="2 3">DCY80</strain>
    </source>
</reference>
<evidence type="ECO:0000256" key="1">
    <source>
        <dbReference type="SAM" id="MobiDB-lite"/>
    </source>
</evidence>
<accession>A0A291GT02</accession>
<proteinExistence type="predicted"/>
<dbReference type="EMBL" id="CP023564">
    <property type="protein sequence ID" value="ATG53381.1"/>
    <property type="molecule type" value="Genomic_DNA"/>
</dbReference>